<accession>A0A3E0H9C3</accession>
<dbReference type="AlphaFoldDB" id="A0A3E0H9C3"/>
<comment type="caution">
    <text evidence="2">The sequence shown here is derived from an EMBL/GenBank/DDBJ whole genome shotgun (WGS) entry which is preliminary data.</text>
</comment>
<dbReference type="RefSeq" id="WP_116207636.1">
    <property type="nucleotide sequence ID" value="NZ_QUNR01000001.1"/>
</dbReference>
<sequence>MKKSFVSVAFVTALGAAPIAQANQSLCVYDLLGSAGDIYNMSKDYAVAAQGMGAKIDIKGYTDERVATQDFLAGQCDALFATAFRTRQFNPTAGATDSLGVSSIVRNGKIDMPASYDVIRKTIQTFSSPAAASLMTNGKYEVGGIIPFGTAYPVVNDRSISTVEDLAGKRIASFDYDKAQAVMIEKIGAQPVSADITSFASKFNNGSVDMIAAPAAAYRPLELYRGIGEKGAMNRFPIVILTYQMIINSEKFPAGYGAKSRNYWLGQFNRAMALVNKAEKDIPESTWSDLTPENMLKYTIMLRDSRIEIANQGIYDKQGLKIIKRVRCSINPADVECTSNSENW</sequence>
<dbReference type="EMBL" id="QUNR01000001">
    <property type="protein sequence ID" value="REH40297.1"/>
    <property type="molecule type" value="Genomic_DNA"/>
</dbReference>
<dbReference type="Proteomes" id="UP000256774">
    <property type="component" value="Unassembled WGS sequence"/>
</dbReference>
<keyword evidence="3" id="KW-1185">Reference proteome</keyword>
<feature type="chain" id="PRO_5017777399" description="TRAP-type C4-dicarboxylate transport system substrate-binding protein" evidence="1">
    <location>
        <begin position="23"/>
        <end position="344"/>
    </location>
</feature>
<protein>
    <recommendedName>
        <fullName evidence="4">TRAP-type C4-dicarboxylate transport system substrate-binding protein</fullName>
    </recommendedName>
</protein>
<dbReference type="InterPro" id="IPR038404">
    <property type="entry name" value="TRAP_DctP_sf"/>
</dbReference>
<dbReference type="Gene3D" id="3.40.190.170">
    <property type="entry name" value="Bacterial extracellular solute-binding protein, family 7"/>
    <property type="match status" value="1"/>
</dbReference>
<dbReference type="SUPFAM" id="SSF53850">
    <property type="entry name" value="Periplasmic binding protein-like II"/>
    <property type="match status" value="1"/>
</dbReference>
<dbReference type="Pfam" id="PF19582">
    <property type="entry name" value="AdeT1_2"/>
    <property type="match status" value="1"/>
</dbReference>
<evidence type="ECO:0000313" key="2">
    <source>
        <dbReference type="EMBL" id="REH40297.1"/>
    </source>
</evidence>
<evidence type="ECO:0000313" key="3">
    <source>
        <dbReference type="Proteomes" id="UP000256774"/>
    </source>
</evidence>
<dbReference type="OrthoDB" id="9771186at2"/>
<feature type="signal peptide" evidence="1">
    <location>
        <begin position="1"/>
        <end position="22"/>
    </location>
</feature>
<evidence type="ECO:0008006" key="4">
    <source>
        <dbReference type="Google" id="ProtNLM"/>
    </source>
</evidence>
<organism evidence="2 3">
    <name type="scientific">Paraperlucidibaca baekdonensis</name>
    <dbReference type="NCBI Taxonomy" id="748120"/>
    <lineage>
        <taxon>Bacteria</taxon>
        <taxon>Pseudomonadati</taxon>
        <taxon>Pseudomonadota</taxon>
        <taxon>Gammaproteobacteria</taxon>
        <taxon>Moraxellales</taxon>
        <taxon>Moraxellaceae</taxon>
        <taxon>Paraperlucidibaca</taxon>
    </lineage>
</organism>
<gene>
    <name evidence="2" type="ORF">DFR26_0497</name>
</gene>
<reference evidence="2 3" key="1">
    <citation type="submission" date="2018-08" db="EMBL/GenBank/DDBJ databases">
        <title>Genomic Encyclopedia of Type Strains, Phase IV (KMG-IV): sequencing the most valuable type-strain genomes for metagenomic binning, comparative biology and taxonomic classification.</title>
        <authorList>
            <person name="Goeker M."/>
        </authorList>
    </citation>
    <scope>NUCLEOTIDE SEQUENCE [LARGE SCALE GENOMIC DNA]</scope>
    <source>
        <strain evidence="2 3">DSM 26022</strain>
    </source>
</reference>
<evidence type="ECO:0000256" key="1">
    <source>
        <dbReference type="SAM" id="SignalP"/>
    </source>
</evidence>
<dbReference type="InterPro" id="IPR045758">
    <property type="entry name" value="AdeT1/2"/>
</dbReference>
<keyword evidence="1" id="KW-0732">Signal</keyword>
<name>A0A3E0H9C3_9GAMM</name>
<proteinExistence type="predicted"/>